<reference evidence="9 10" key="1">
    <citation type="submission" date="2017-03" db="EMBL/GenBank/DDBJ databases">
        <title>Comparative genomics of honeybee gut symbionts reveal geographically distinct and subgroup specific antibiotic resistance.</title>
        <authorList>
            <person name="Ludvigsen J."/>
            <person name="Porcellato D."/>
            <person name="Labee-Lund T.M."/>
            <person name="Amdam G.V."/>
            <person name="Rudi K."/>
        </authorList>
    </citation>
    <scope>NUCLEOTIDE SEQUENCE [LARGE SCALE GENOMIC DNA]</scope>
    <source>
        <strain evidence="9 10">A-4-12</strain>
    </source>
</reference>
<comment type="subcellular location">
    <subcellularLocation>
        <location evidence="1">Cytoplasm</location>
    </subcellularLocation>
</comment>
<dbReference type="SUPFAM" id="SSF53062">
    <property type="entry name" value="PTS system fructose IIA component-like"/>
    <property type="match status" value="1"/>
</dbReference>
<dbReference type="Gene3D" id="3.40.50.510">
    <property type="entry name" value="Phosphotransferase system, mannose-type IIA component"/>
    <property type="match status" value="1"/>
</dbReference>
<keyword evidence="4" id="KW-0762">Sugar transport</keyword>
<dbReference type="Proteomes" id="UP000194968">
    <property type="component" value="Unassembled WGS sequence"/>
</dbReference>
<dbReference type="AlphaFoldDB" id="A0A242NS53"/>
<gene>
    <name evidence="9" type="ORF">B6D06_11735</name>
</gene>
<accession>A0A242NS53</accession>
<organism evidence="9 10">
    <name type="scientific">Gilliamella apis</name>
    <dbReference type="NCBI Taxonomy" id="1970738"/>
    <lineage>
        <taxon>Bacteria</taxon>
        <taxon>Pseudomonadati</taxon>
        <taxon>Pseudomonadota</taxon>
        <taxon>Gammaproteobacteria</taxon>
        <taxon>Orbales</taxon>
        <taxon>Orbaceae</taxon>
        <taxon>Gilliamella</taxon>
    </lineage>
</organism>
<dbReference type="EMBL" id="NASK01000104">
    <property type="protein sequence ID" value="OTQ48135.1"/>
    <property type="molecule type" value="Genomic_DNA"/>
</dbReference>
<keyword evidence="5" id="KW-0808">Transferase</keyword>
<proteinExistence type="predicted"/>
<dbReference type="GO" id="GO:0005737">
    <property type="term" value="C:cytoplasm"/>
    <property type="evidence" value="ECO:0007669"/>
    <property type="project" value="UniProtKB-SubCell"/>
</dbReference>
<dbReference type="InterPro" id="IPR051471">
    <property type="entry name" value="Bacterial_PTS_sugar_comp"/>
</dbReference>
<dbReference type="GO" id="GO:0016020">
    <property type="term" value="C:membrane"/>
    <property type="evidence" value="ECO:0007669"/>
    <property type="project" value="InterPro"/>
</dbReference>
<keyword evidence="6" id="KW-0598">Phosphotransferase system</keyword>
<evidence type="ECO:0000259" key="8">
    <source>
        <dbReference type="PROSITE" id="PS51096"/>
    </source>
</evidence>
<name>A0A242NS53_9GAMM</name>
<dbReference type="InterPro" id="IPR036662">
    <property type="entry name" value="PTS_EIIA_man-typ_sf"/>
</dbReference>
<keyword evidence="7" id="KW-0418">Kinase</keyword>
<feature type="domain" description="PTS EIIA type-4" evidence="8">
    <location>
        <begin position="1"/>
        <end position="124"/>
    </location>
</feature>
<sequence length="145" mass="16014">MLGIILTGHGSFATGLYEAATQIIGKQPQFTAINFPDGMSSEQLEEQLHQAYQETNSGDGVLFLTDIVGGSPFRLSAILSYQQPNIEVIGGINMPLLLEILLLRENLDITTIRQETIENGRQTITSLWHEHQKQSTIDKECSDGI</sequence>
<protein>
    <recommendedName>
        <fullName evidence="8">PTS EIIA type-4 domain-containing protein</fullName>
    </recommendedName>
</protein>
<dbReference type="InterPro" id="IPR033887">
    <property type="entry name" value="PTS_IIA_man"/>
</dbReference>
<dbReference type="PANTHER" id="PTHR33799">
    <property type="entry name" value="PTS PERMEASE-RELATED-RELATED"/>
    <property type="match status" value="1"/>
</dbReference>
<comment type="caution">
    <text evidence="9">The sequence shown here is derived from an EMBL/GenBank/DDBJ whole genome shotgun (WGS) entry which is preliminary data.</text>
</comment>
<dbReference type="PROSITE" id="PS51096">
    <property type="entry name" value="PTS_EIIA_TYPE_4"/>
    <property type="match status" value="1"/>
</dbReference>
<dbReference type="PANTHER" id="PTHR33799:SF1">
    <property type="entry name" value="PTS SYSTEM MANNOSE-SPECIFIC EIIAB COMPONENT-RELATED"/>
    <property type="match status" value="1"/>
</dbReference>
<dbReference type="Pfam" id="PF03610">
    <property type="entry name" value="EIIA-man"/>
    <property type="match status" value="1"/>
</dbReference>
<dbReference type="InterPro" id="IPR004701">
    <property type="entry name" value="PTS_EIIA_man-typ"/>
</dbReference>
<evidence type="ECO:0000256" key="1">
    <source>
        <dbReference type="ARBA" id="ARBA00004496"/>
    </source>
</evidence>
<keyword evidence="3" id="KW-0963">Cytoplasm</keyword>
<evidence type="ECO:0000256" key="4">
    <source>
        <dbReference type="ARBA" id="ARBA00022597"/>
    </source>
</evidence>
<dbReference type="GO" id="GO:0009401">
    <property type="term" value="P:phosphoenolpyruvate-dependent sugar phosphotransferase system"/>
    <property type="evidence" value="ECO:0007669"/>
    <property type="project" value="UniProtKB-KW"/>
</dbReference>
<dbReference type="NCBIfam" id="NF040761">
    <property type="entry name" value="AgaF"/>
    <property type="match status" value="1"/>
</dbReference>
<keyword evidence="2" id="KW-0813">Transport</keyword>
<dbReference type="GO" id="GO:0016301">
    <property type="term" value="F:kinase activity"/>
    <property type="evidence" value="ECO:0007669"/>
    <property type="project" value="UniProtKB-KW"/>
</dbReference>
<evidence type="ECO:0000256" key="7">
    <source>
        <dbReference type="ARBA" id="ARBA00022777"/>
    </source>
</evidence>
<evidence type="ECO:0000256" key="2">
    <source>
        <dbReference type="ARBA" id="ARBA00022448"/>
    </source>
</evidence>
<evidence type="ECO:0000313" key="10">
    <source>
        <dbReference type="Proteomes" id="UP000194968"/>
    </source>
</evidence>
<dbReference type="RefSeq" id="WP_065614706.1">
    <property type="nucleotide sequence ID" value="NZ_LZGQ01000010.1"/>
</dbReference>
<dbReference type="OrthoDB" id="3183705at2"/>
<evidence type="ECO:0000313" key="9">
    <source>
        <dbReference type="EMBL" id="OTQ48135.1"/>
    </source>
</evidence>
<evidence type="ECO:0000256" key="6">
    <source>
        <dbReference type="ARBA" id="ARBA00022683"/>
    </source>
</evidence>
<dbReference type="CDD" id="cd00006">
    <property type="entry name" value="PTS_IIA_man"/>
    <property type="match status" value="1"/>
</dbReference>
<evidence type="ECO:0000256" key="3">
    <source>
        <dbReference type="ARBA" id="ARBA00022490"/>
    </source>
</evidence>
<evidence type="ECO:0000256" key="5">
    <source>
        <dbReference type="ARBA" id="ARBA00022679"/>
    </source>
</evidence>